<feature type="transmembrane region" description="Helical" evidence="1">
    <location>
        <begin position="204"/>
        <end position="221"/>
    </location>
</feature>
<name>C0EHU0_9FIRM</name>
<dbReference type="Pfam" id="PF04892">
    <property type="entry name" value="VanZ"/>
    <property type="match status" value="1"/>
</dbReference>
<dbReference type="STRING" id="537013.CLOSTMETH_03435"/>
<dbReference type="eggNOG" id="COG4767">
    <property type="taxonomic scope" value="Bacteria"/>
</dbReference>
<sequence length="230" mass="25830">MALYQSKWIFPLFQGDSRSGKFDKKEMEKMGVITPFGSTIDSGGARLSLPDGMLFGLILFILCMVLFFRRMQPKKLLLLAVLFVYLGAVFSLTQEIILPGRWDISVDSTWQAISSIERVPFEVSGTLLENSRRVGNYAEFIYLVGGNLILLMPLGILLPLINPRLHFFHMLLIAALTALSLEGFQLVGNILLGYSKRTVEVDDLIFNTGGCLLAYLLFVLCRRIRQKQGS</sequence>
<keyword evidence="1" id="KW-1133">Transmembrane helix</keyword>
<keyword evidence="4" id="KW-1185">Reference proteome</keyword>
<protein>
    <submittedName>
        <fullName evidence="3">VanZ-like protein</fullName>
    </submittedName>
</protein>
<evidence type="ECO:0000313" key="3">
    <source>
        <dbReference type="EMBL" id="EEG28963.1"/>
    </source>
</evidence>
<dbReference type="InterPro" id="IPR006976">
    <property type="entry name" value="VanZ-like"/>
</dbReference>
<feature type="transmembrane region" description="Helical" evidence="1">
    <location>
        <begin position="168"/>
        <end position="192"/>
    </location>
</feature>
<comment type="caution">
    <text evidence="3">The sequence shown here is derived from an EMBL/GenBank/DDBJ whole genome shotgun (WGS) entry which is preliminary data.</text>
</comment>
<dbReference type="PANTHER" id="PTHR36834:SF1">
    <property type="entry name" value="INTEGRAL MEMBRANE PROTEIN"/>
    <property type="match status" value="1"/>
</dbReference>
<reference evidence="3 4" key="1">
    <citation type="submission" date="2009-01" db="EMBL/GenBank/DDBJ databases">
        <authorList>
            <person name="Fulton L."/>
            <person name="Clifton S."/>
            <person name="Fulton B."/>
            <person name="Xu J."/>
            <person name="Minx P."/>
            <person name="Pepin K.H."/>
            <person name="Johnson M."/>
            <person name="Bhonagiri V."/>
            <person name="Nash W.E."/>
            <person name="Mardis E.R."/>
            <person name="Wilson R.K."/>
        </authorList>
    </citation>
    <scope>NUCLEOTIDE SEQUENCE [LARGE SCALE GENOMIC DNA]</scope>
    <source>
        <strain evidence="3 4">DSM 5476</strain>
    </source>
</reference>
<organism evidence="3 4">
    <name type="scientific">[Clostridium] methylpentosum DSM 5476</name>
    <dbReference type="NCBI Taxonomy" id="537013"/>
    <lineage>
        <taxon>Bacteria</taxon>
        <taxon>Bacillati</taxon>
        <taxon>Bacillota</taxon>
        <taxon>Clostridia</taxon>
        <taxon>Eubacteriales</taxon>
        <taxon>Oscillospiraceae</taxon>
        <taxon>Oscillospiraceae incertae sedis</taxon>
    </lineage>
</organism>
<dbReference type="PANTHER" id="PTHR36834">
    <property type="entry name" value="MEMBRANE PROTEIN-RELATED"/>
    <property type="match status" value="1"/>
</dbReference>
<evidence type="ECO:0000256" key="1">
    <source>
        <dbReference type="SAM" id="Phobius"/>
    </source>
</evidence>
<evidence type="ECO:0000259" key="2">
    <source>
        <dbReference type="Pfam" id="PF04892"/>
    </source>
</evidence>
<dbReference type="HOGENOM" id="CLU_1203120_0_0_9"/>
<accession>C0EHU0</accession>
<dbReference type="Proteomes" id="UP000003340">
    <property type="component" value="Unassembled WGS sequence"/>
</dbReference>
<gene>
    <name evidence="3" type="ORF">CLOSTMETH_03435</name>
</gene>
<feature type="transmembrane region" description="Helical" evidence="1">
    <location>
        <begin position="76"/>
        <end position="97"/>
    </location>
</feature>
<evidence type="ECO:0000313" key="4">
    <source>
        <dbReference type="Proteomes" id="UP000003340"/>
    </source>
</evidence>
<keyword evidence="1" id="KW-0472">Membrane</keyword>
<dbReference type="EMBL" id="ACEC01000121">
    <property type="protein sequence ID" value="EEG28963.1"/>
    <property type="molecule type" value="Genomic_DNA"/>
</dbReference>
<dbReference type="InterPro" id="IPR053150">
    <property type="entry name" value="Teicoplanin_resist-assoc"/>
</dbReference>
<keyword evidence="1" id="KW-0812">Transmembrane</keyword>
<feature type="transmembrane region" description="Helical" evidence="1">
    <location>
        <begin position="52"/>
        <end position="69"/>
    </location>
</feature>
<proteinExistence type="predicted"/>
<feature type="transmembrane region" description="Helical" evidence="1">
    <location>
        <begin position="140"/>
        <end position="161"/>
    </location>
</feature>
<dbReference type="AlphaFoldDB" id="C0EHU0"/>
<feature type="domain" description="VanZ-like" evidence="2">
    <location>
        <begin position="84"/>
        <end position="221"/>
    </location>
</feature>
<reference evidence="3 4" key="2">
    <citation type="submission" date="2009-02" db="EMBL/GenBank/DDBJ databases">
        <title>Draft genome sequence of Clostridium methylpentosum (DSM 5476).</title>
        <authorList>
            <person name="Sudarsanam P."/>
            <person name="Ley R."/>
            <person name="Guruge J."/>
            <person name="Turnbaugh P.J."/>
            <person name="Mahowald M."/>
            <person name="Liep D."/>
            <person name="Gordon J."/>
        </authorList>
    </citation>
    <scope>NUCLEOTIDE SEQUENCE [LARGE SCALE GENOMIC DNA]</scope>
    <source>
        <strain evidence="3 4">DSM 5476</strain>
    </source>
</reference>